<feature type="transmembrane region" description="Helical" evidence="1">
    <location>
        <begin position="107"/>
        <end position="124"/>
    </location>
</feature>
<dbReference type="EMBL" id="CCDI010000003">
    <property type="protein sequence ID" value="CDQ24545.1"/>
    <property type="molecule type" value="Genomic_DNA"/>
</dbReference>
<feature type="domain" description="LiaF transmembrane" evidence="2">
    <location>
        <begin position="7"/>
        <end position="102"/>
    </location>
</feature>
<dbReference type="RefSeq" id="WP_035509456.1">
    <property type="nucleotide sequence ID" value="NZ_CCDH010000001.1"/>
</dbReference>
<dbReference type="Pfam" id="PF22570">
    <property type="entry name" value="LiaF-TM"/>
    <property type="match status" value="1"/>
</dbReference>
<evidence type="ECO:0000313" key="4">
    <source>
        <dbReference type="Proteomes" id="UP000028868"/>
    </source>
</evidence>
<keyword evidence="1" id="KW-0812">Transmembrane</keyword>
<keyword evidence="1" id="KW-1133">Transmembrane helix</keyword>
<dbReference type="AlphaFoldDB" id="A0A024P6P0"/>
<name>A0A024P6P0_9BACI</name>
<reference evidence="4" key="1">
    <citation type="submission" date="2014-03" db="EMBL/GenBank/DDBJ databases">
        <authorList>
            <person name="Urmite Genomes U."/>
        </authorList>
    </citation>
    <scope>NUCLEOTIDE SEQUENCE [LARGE SCALE GENOMIC DNA]</scope>
    <source>
        <strain evidence="4">HD-03</strain>
    </source>
</reference>
<keyword evidence="1" id="KW-0472">Membrane</keyword>
<dbReference type="OrthoDB" id="2989824at2"/>
<feature type="transmembrane region" description="Helical" evidence="1">
    <location>
        <begin position="59"/>
        <end position="78"/>
    </location>
</feature>
<feature type="transmembrane region" description="Helical" evidence="1">
    <location>
        <begin position="32"/>
        <end position="52"/>
    </location>
</feature>
<feature type="transmembrane region" description="Helical" evidence="1">
    <location>
        <begin position="84"/>
        <end position="100"/>
    </location>
</feature>
<sequence length="159" mass="18353">MNKQNSLVGFLLIGIGIYFFIRHLNIPELAPFYSWPALVSIIGLAFLLHSYWAKDHSTLFTGIIIAGFGFHFLAIKHMPFWEDHWGIYLIIIGAAFLFHYKKAKKGLVPALSLLGIGLFALFAPTNPDWFQWIQEIFLLIERFWPLVLIIFGVYLLNKK</sequence>
<comment type="caution">
    <text evidence="3">The sequence shown here is derived from an EMBL/GenBank/DDBJ whole genome shotgun (WGS) entry which is preliminary data.</text>
</comment>
<evidence type="ECO:0000259" key="2">
    <source>
        <dbReference type="Pfam" id="PF22570"/>
    </source>
</evidence>
<dbReference type="InterPro" id="IPR054331">
    <property type="entry name" value="LiaF_TM"/>
</dbReference>
<accession>A0A024P6P0</accession>
<feature type="transmembrane region" description="Helical" evidence="1">
    <location>
        <begin position="7"/>
        <end position="26"/>
    </location>
</feature>
<gene>
    <name evidence="3" type="ORF">BN983_02833</name>
</gene>
<dbReference type="Proteomes" id="UP000028868">
    <property type="component" value="Unassembled WGS sequence"/>
</dbReference>
<organism evidence="3 4">
    <name type="scientific">Halobacillus karajensis</name>
    <dbReference type="NCBI Taxonomy" id="195088"/>
    <lineage>
        <taxon>Bacteria</taxon>
        <taxon>Bacillati</taxon>
        <taxon>Bacillota</taxon>
        <taxon>Bacilli</taxon>
        <taxon>Bacillales</taxon>
        <taxon>Bacillaceae</taxon>
        <taxon>Halobacillus</taxon>
    </lineage>
</organism>
<evidence type="ECO:0000313" key="3">
    <source>
        <dbReference type="EMBL" id="CDQ24545.1"/>
    </source>
</evidence>
<keyword evidence="4" id="KW-1185">Reference proteome</keyword>
<evidence type="ECO:0000256" key="1">
    <source>
        <dbReference type="SAM" id="Phobius"/>
    </source>
</evidence>
<feature type="transmembrane region" description="Helical" evidence="1">
    <location>
        <begin position="136"/>
        <end position="156"/>
    </location>
</feature>
<proteinExistence type="predicted"/>
<protein>
    <recommendedName>
        <fullName evidence="2">LiaF transmembrane domain-containing protein</fullName>
    </recommendedName>
</protein>
<reference evidence="3 4" key="2">
    <citation type="submission" date="2014-05" db="EMBL/GenBank/DDBJ databases">
        <title>Draft genome sequence of Halobacillus karajensis HK-03.</title>
        <authorList>
            <person name="Khelaifia S."/>
            <person name="Croce O."/>
            <person name="Lagier J.C."/>
            <person name="Raoult D."/>
        </authorList>
    </citation>
    <scope>NUCLEOTIDE SEQUENCE [LARGE SCALE GENOMIC DNA]</scope>
    <source>
        <strain evidence="3 4">HD-03</strain>
    </source>
</reference>